<dbReference type="RefSeq" id="WP_244999164.1">
    <property type="nucleotide sequence ID" value="NZ_JAGGKV010000010.1"/>
</dbReference>
<dbReference type="EMBL" id="JAGGKV010000010">
    <property type="protein sequence ID" value="MBP1964867.1"/>
    <property type="molecule type" value="Genomic_DNA"/>
</dbReference>
<dbReference type="InterPro" id="IPR027056">
    <property type="entry name" value="Gluconate_2DH_su3"/>
</dbReference>
<keyword evidence="2" id="KW-1185">Reference proteome</keyword>
<name>A0ABS4I1R7_9BACL</name>
<sequence>MTMTTHSHYPTFNVMDEQNEWDAHTRNVVNARLIRENTYQYLTHVEAETLRAWCGLLMDDHRGDIIQYILCHIDEVLSEDKGEGQRKVNVPPARILLRQGLKAIDETGWIESSKPFFQLDELSQRQIMLQISSATYPSTEKWDGIPQKALFQKLLQLSVEAYYSHPLVWSEIGFGGPAYPRGYVRAETGQLDPWEAVRKP</sequence>
<evidence type="ECO:0000313" key="1">
    <source>
        <dbReference type="EMBL" id="MBP1964867.1"/>
    </source>
</evidence>
<reference evidence="1 2" key="1">
    <citation type="submission" date="2021-03" db="EMBL/GenBank/DDBJ databases">
        <title>Genomic Encyclopedia of Type Strains, Phase IV (KMG-IV): sequencing the most valuable type-strain genomes for metagenomic binning, comparative biology and taxonomic classification.</title>
        <authorList>
            <person name="Goeker M."/>
        </authorList>
    </citation>
    <scope>NUCLEOTIDE SEQUENCE [LARGE SCALE GENOMIC DNA]</scope>
    <source>
        <strain evidence="1 2">DSM 24950</strain>
    </source>
</reference>
<evidence type="ECO:0000313" key="2">
    <source>
        <dbReference type="Proteomes" id="UP001519344"/>
    </source>
</evidence>
<evidence type="ECO:0008006" key="3">
    <source>
        <dbReference type="Google" id="ProtNLM"/>
    </source>
</evidence>
<dbReference type="Pfam" id="PF13618">
    <property type="entry name" value="Gluconate_2-dh3"/>
    <property type="match status" value="1"/>
</dbReference>
<organism evidence="1 2">
    <name type="scientific">Paenibacillus aceris</name>
    <dbReference type="NCBI Taxonomy" id="869555"/>
    <lineage>
        <taxon>Bacteria</taxon>
        <taxon>Bacillati</taxon>
        <taxon>Bacillota</taxon>
        <taxon>Bacilli</taxon>
        <taxon>Bacillales</taxon>
        <taxon>Paenibacillaceae</taxon>
        <taxon>Paenibacillus</taxon>
    </lineage>
</organism>
<accession>A0ABS4I1R7</accession>
<gene>
    <name evidence="1" type="ORF">J2Z65_004090</name>
</gene>
<protein>
    <recommendedName>
        <fullName evidence="3">Gluconate 2-dehydrogenase subunit 3 family protein</fullName>
    </recommendedName>
</protein>
<proteinExistence type="predicted"/>
<dbReference type="Proteomes" id="UP001519344">
    <property type="component" value="Unassembled WGS sequence"/>
</dbReference>
<comment type="caution">
    <text evidence="1">The sequence shown here is derived from an EMBL/GenBank/DDBJ whole genome shotgun (WGS) entry which is preliminary data.</text>
</comment>